<feature type="domain" description="ATP-grasp" evidence="1">
    <location>
        <begin position="108"/>
        <end position="259"/>
    </location>
</feature>
<dbReference type="RefSeq" id="WP_060192101.1">
    <property type="nucleotide sequence ID" value="NZ_LPHD01000049.1"/>
</dbReference>
<dbReference type="InterPro" id="IPR041261">
    <property type="entry name" value="R2K_2"/>
</dbReference>
<protein>
    <recommendedName>
        <fullName evidence="1">ATP-grasp domain-containing protein</fullName>
    </recommendedName>
</protein>
<proteinExistence type="predicted"/>
<sequence>MLWLLQDNFVDSMSGRMAFDGMTSRMAFTLRNRGRELHGFSLVPGEPLPELPLSPTEPHFFYGSTGLAQRLLGEPEWAHGVFLHKDSLDQRVWLANRSKDMLNPTCEVMTLAELERNTPTAPFFVRPVLVAKAFAGQVVRDRNLSGLYRARRGIMKELEPDLLVAVSPLQEIEAEYRFVVYRHQVVTGSRYRLGGKLSLSAEIPAEVLAGANALAAGWLPHEFIVMDVARVAGGKLCVIEFNSVHSSGLYDVPLGQYIEAVERAVRERS</sequence>
<evidence type="ECO:0000259" key="1">
    <source>
        <dbReference type="Pfam" id="PF18299"/>
    </source>
</evidence>
<dbReference type="AlphaFoldDB" id="A0A106QCN8"/>
<accession>A0A106QCN8</accession>
<comment type="caution">
    <text evidence="2">The sequence shown here is derived from an EMBL/GenBank/DDBJ whole genome shotgun (WGS) entry which is preliminary data.</text>
</comment>
<dbReference type="Pfam" id="PF18299">
    <property type="entry name" value="R2K_2"/>
    <property type="match status" value="1"/>
</dbReference>
<reference evidence="2 3" key="1">
    <citation type="submission" date="2015-11" db="EMBL/GenBank/DDBJ databases">
        <title>Expanding the genomic diversity of Burkholderia species for the development of highly accurate diagnostics.</title>
        <authorList>
            <person name="Sahl J."/>
            <person name="Keim P."/>
            <person name="Wagner D."/>
        </authorList>
    </citation>
    <scope>NUCLEOTIDE SEQUENCE [LARGE SCALE GENOMIC DNA]</scope>
    <source>
        <strain evidence="2 3">MSMB2087WGS</strain>
    </source>
</reference>
<organism evidence="2 3">
    <name type="scientific">Burkholderia ubonensis</name>
    <dbReference type="NCBI Taxonomy" id="101571"/>
    <lineage>
        <taxon>Bacteria</taxon>
        <taxon>Pseudomonadati</taxon>
        <taxon>Pseudomonadota</taxon>
        <taxon>Betaproteobacteria</taxon>
        <taxon>Burkholderiales</taxon>
        <taxon>Burkholderiaceae</taxon>
        <taxon>Burkholderia</taxon>
        <taxon>Burkholderia cepacia complex</taxon>
    </lineage>
</organism>
<evidence type="ECO:0000313" key="3">
    <source>
        <dbReference type="Proteomes" id="UP000060630"/>
    </source>
</evidence>
<name>A0A106QCN8_9BURK</name>
<gene>
    <name evidence="2" type="ORF">WL29_21060</name>
</gene>
<dbReference type="Proteomes" id="UP000060630">
    <property type="component" value="Unassembled WGS sequence"/>
</dbReference>
<evidence type="ECO:0000313" key="2">
    <source>
        <dbReference type="EMBL" id="KWA83858.1"/>
    </source>
</evidence>
<dbReference type="EMBL" id="LPHD01000049">
    <property type="protein sequence ID" value="KWA83858.1"/>
    <property type="molecule type" value="Genomic_DNA"/>
</dbReference>